<reference evidence="3 4" key="1">
    <citation type="submission" date="2021-02" db="EMBL/GenBank/DDBJ databases">
        <title>De Novo genome assembly of isolated myxobacteria.</title>
        <authorList>
            <person name="Stevens D.C."/>
        </authorList>
    </citation>
    <scope>NUCLEOTIDE SEQUENCE [LARGE SCALE GENOMIC DNA]</scope>
    <source>
        <strain evidence="3 4">SCHIC003</strain>
    </source>
</reference>
<feature type="compositionally biased region" description="Low complexity" evidence="1">
    <location>
        <begin position="218"/>
        <end position="262"/>
    </location>
</feature>
<dbReference type="PROSITE" id="PS51257">
    <property type="entry name" value="PROKAR_LIPOPROTEIN"/>
    <property type="match status" value="1"/>
</dbReference>
<evidence type="ECO:0000256" key="2">
    <source>
        <dbReference type="SAM" id="SignalP"/>
    </source>
</evidence>
<dbReference type="EMBL" id="CP071091">
    <property type="protein sequence ID" value="QSQ12743.1"/>
    <property type="molecule type" value="Genomic_DNA"/>
</dbReference>
<feature type="compositionally biased region" description="Low complexity" evidence="1">
    <location>
        <begin position="30"/>
        <end position="39"/>
    </location>
</feature>
<evidence type="ECO:0000313" key="3">
    <source>
        <dbReference type="EMBL" id="QSQ12743.1"/>
    </source>
</evidence>
<feature type="region of interest" description="Disordered" evidence="1">
    <location>
        <begin position="26"/>
        <end position="59"/>
    </location>
</feature>
<protein>
    <recommendedName>
        <fullName evidence="5">Lipoprotein</fullName>
    </recommendedName>
</protein>
<evidence type="ECO:0000313" key="4">
    <source>
        <dbReference type="Proteomes" id="UP000663090"/>
    </source>
</evidence>
<name>A0ABX7N8Q3_9BACT</name>
<dbReference type="Proteomes" id="UP000663090">
    <property type="component" value="Chromosome"/>
</dbReference>
<proteinExistence type="predicted"/>
<feature type="signal peptide" evidence="2">
    <location>
        <begin position="1"/>
        <end position="24"/>
    </location>
</feature>
<keyword evidence="4" id="KW-1185">Reference proteome</keyword>
<accession>A0ABX7N8Q3</accession>
<feature type="region of interest" description="Disordered" evidence="1">
    <location>
        <begin position="210"/>
        <end position="268"/>
    </location>
</feature>
<keyword evidence="2" id="KW-0732">Signal</keyword>
<organism evidence="3 4">
    <name type="scientific">Myxococcus landrumensis</name>
    <dbReference type="NCBI Taxonomy" id="2813577"/>
    <lineage>
        <taxon>Bacteria</taxon>
        <taxon>Pseudomonadati</taxon>
        <taxon>Myxococcota</taxon>
        <taxon>Myxococcia</taxon>
        <taxon>Myxococcales</taxon>
        <taxon>Cystobacterineae</taxon>
        <taxon>Myxococcaceae</taxon>
        <taxon>Myxococcus</taxon>
    </lineage>
</organism>
<evidence type="ECO:0000256" key="1">
    <source>
        <dbReference type="SAM" id="MobiDB-lite"/>
    </source>
</evidence>
<gene>
    <name evidence="3" type="ORF">JY572_31000</name>
</gene>
<dbReference type="RefSeq" id="WP_206714458.1">
    <property type="nucleotide sequence ID" value="NZ_CP071091.1"/>
</dbReference>
<feature type="chain" id="PRO_5045423412" description="Lipoprotein" evidence="2">
    <location>
        <begin position="25"/>
        <end position="268"/>
    </location>
</feature>
<evidence type="ECO:0008006" key="5">
    <source>
        <dbReference type="Google" id="ProtNLM"/>
    </source>
</evidence>
<sequence length="268" mass="27054">MSLSSRLLASIAALSLLASACAHQQKTDDSSGSNQSASSTVEELPNEGGGEGGEAGQPAAPQLTQVSEDGFNVKMPGQPQVQRQKVTIPAGEVSTAAYSLQTAEGVIYSISTADYPEKIVASRPAEAFLNEGRDGLANQLKGTVSNEQAITLDGYPGKSYSVSSQNGELRARNYLVGPRLYTMIVLFNPSIGAPGAEDFLGSLQLVNPPPAIPRAGSTPPAGAAPATPPAGDAAAAPAAPAAETVAPAAPATDAAPAAPAAPARRKKK</sequence>